<feature type="region of interest" description="Disordered" evidence="1">
    <location>
        <begin position="66"/>
        <end position="99"/>
    </location>
</feature>
<organism evidence="2 3">
    <name type="scientific">Carpinus fangiana</name>
    <dbReference type="NCBI Taxonomy" id="176857"/>
    <lineage>
        <taxon>Eukaryota</taxon>
        <taxon>Viridiplantae</taxon>
        <taxon>Streptophyta</taxon>
        <taxon>Embryophyta</taxon>
        <taxon>Tracheophyta</taxon>
        <taxon>Spermatophyta</taxon>
        <taxon>Magnoliopsida</taxon>
        <taxon>eudicotyledons</taxon>
        <taxon>Gunneridae</taxon>
        <taxon>Pentapetalae</taxon>
        <taxon>rosids</taxon>
        <taxon>fabids</taxon>
        <taxon>Fagales</taxon>
        <taxon>Betulaceae</taxon>
        <taxon>Carpinus</taxon>
    </lineage>
</organism>
<evidence type="ECO:0000313" key="2">
    <source>
        <dbReference type="EMBL" id="KAB9428334.1"/>
    </source>
</evidence>
<feature type="compositionally biased region" description="Basic residues" evidence="1">
    <location>
        <begin position="84"/>
        <end position="98"/>
    </location>
</feature>
<feature type="region of interest" description="Disordered" evidence="1">
    <location>
        <begin position="1"/>
        <end position="30"/>
    </location>
</feature>
<proteinExistence type="predicted"/>
<evidence type="ECO:0000313" key="3">
    <source>
        <dbReference type="Proteomes" id="UP000327013"/>
    </source>
</evidence>
<keyword evidence="3" id="KW-1185">Reference proteome</keyword>
<sequence length="137" mass="15885">MRQGDNLVLKTSNGIRPGQKTTGSPQGEWGTKVSVLKDLLNPRQRKELGVLFATRRQGDNVEIKTSNERQPGHKTRRYSETRKKPWTKTRNRTKVKGKQRLDCQKTYKFRLKIIIQVQRLVGQKDIEEKAPDPPSDY</sequence>
<name>A0A5N6L633_9ROSI</name>
<gene>
    <name evidence="2" type="ORF">FH972_027035</name>
</gene>
<reference evidence="2 3" key="1">
    <citation type="submission" date="2019-06" db="EMBL/GenBank/DDBJ databases">
        <title>A chromosomal-level reference genome of Carpinus fangiana (Coryloideae, Betulaceae).</title>
        <authorList>
            <person name="Yang X."/>
            <person name="Wang Z."/>
            <person name="Zhang L."/>
            <person name="Hao G."/>
            <person name="Liu J."/>
            <person name="Yang Y."/>
        </authorList>
    </citation>
    <scope>NUCLEOTIDE SEQUENCE [LARGE SCALE GENOMIC DNA]</scope>
    <source>
        <strain evidence="2">Cfa_2016G</strain>
        <tissue evidence="2">Leaf</tissue>
    </source>
</reference>
<comment type="caution">
    <text evidence="2">The sequence shown here is derived from an EMBL/GenBank/DDBJ whole genome shotgun (WGS) entry which is preliminary data.</text>
</comment>
<dbReference type="AlphaFoldDB" id="A0A5N6L633"/>
<accession>A0A5N6L633</accession>
<dbReference type="EMBL" id="VIBQ01000209">
    <property type="protein sequence ID" value="KAB9428334.1"/>
    <property type="molecule type" value="Genomic_DNA"/>
</dbReference>
<evidence type="ECO:0000256" key="1">
    <source>
        <dbReference type="SAM" id="MobiDB-lite"/>
    </source>
</evidence>
<protein>
    <submittedName>
        <fullName evidence="2">Uncharacterized protein</fullName>
    </submittedName>
</protein>
<dbReference type="Proteomes" id="UP000327013">
    <property type="component" value="Unassembled WGS sequence"/>
</dbReference>
<feature type="compositionally biased region" description="Basic and acidic residues" evidence="1">
    <location>
        <begin position="66"/>
        <end position="83"/>
    </location>
</feature>
<feature type="compositionally biased region" description="Polar residues" evidence="1">
    <location>
        <begin position="9"/>
        <end position="25"/>
    </location>
</feature>